<gene>
    <name evidence="3" type="ORF">MTR67_039744</name>
</gene>
<dbReference type="InterPro" id="IPR036869">
    <property type="entry name" value="J_dom_sf"/>
</dbReference>
<dbReference type="Proteomes" id="UP001234989">
    <property type="component" value="Chromosome 9"/>
</dbReference>
<dbReference type="FunFam" id="1.10.287.110:FF:000009">
    <property type="entry name" value="Auxilin-related protein 1"/>
    <property type="match status" value="1"/>
</dbReference>
<feature type="compositionally biased region" description="Polar residues" evidence="2">
    <location>
        <begin position="513"/>
        <end position="526"/>
    </location>
</feature>
<dbReference type="PANTHER" id="PTHR23172">
    <property type="entry name" value="AUXILIN/CYCLIN G-ASSOCIATED KINASE-RELATED"/>
    <property type="match status" value="1"/>
</dbReference>
<feature type="compositionally biased region" description="Polar residues" evidence="2">
    <location>
        <begin position="814"/>
        <end position="834"/>
    </location>
</feature>
<dbReference type="GO" id="GO:0072583">
    <property type="term" value="P:clathrin-dependent endocytosis"/>
    <property type="evidence" value="ECO:0007669"/>
    <property type="project" value="TreeGrafter"/>
</dbReference>
<name>A0AAF0UIB2_SOLVR</name>
<proteinExistence type="predicted"/>
<dbReference type="EMBL" id="CP133620">
    <property type="protein sequence ID" value="WMV46359.1"/>
    <property type="molecule type" value="Genomic_DNA"/>
</dbReference>
<evidence type="ECO:0000313" key="4">
    <source>
        <dbReference type="Proteomes" id="UP001234989"/>
    </source>
</evidence>
<reference evidence="3" key="1">
    <citation type="submission" date="2023-08" db="EMBL/GenBank/DDBJ databases">
        <title>A de novo genome assembly of Solanum verrucosum Schlechtendal, a Mexican diploid species geographically isolated from the other diploid A-genome species in potato relatives.</title>
        <authorList>
            <person name="Hosaka K."/>
        </authorList>
    </citation>
    <scope>NUCLEOTIDE SEQUENCE</scope>
    <source>
        <tissue evidence="3">Young leaves</tissue>
    </source>
</reference>
<feature type="compositionally biased region" description="Basic and acidic residues" evidence="2">
    <location>
        <begin position="763"/>
        <end position="787"/>
    </location>
</feature>
<feature type="region of interest" description="Disordered" evidence="2">
    <location>
        <begin position="594"/>
        <end position="698"/>
    </location>
</feature>
<keyword evidence="1" id="KW-0175">Coiled coil</keyword>
<dbReference type="AlphaFoldDB" id="A0AAF0UIB2"/>
<feature type="non-terminal residue" evidence="3">
    <location>
        <position position="1"/>
    </location>
</feature>
<evidence type="ECO:0008006" key="5">
    <source>
        <dbReference type="Google" id="ProtNLM"/>
    </source>
</evidence>
<feature type="compositionally biased region" description="Pro residues" evidence="2">
    <location>
        <begin position="480"/>
        <end position="492"/>
    </location>
</feature>
<dbReference type="GO" id="GO:0030276">
    <property type="term" value="F:clathrin binding"/>
    <property type="evidence" value="ECO:0007669"/>
    <property type="project" value="TreeGrafter"/>
</dbReference>
<evidence type="ECO:0000256" key="1">
    <source>
        <dbReference type="ARBA" id="ARBA00023054"/>
    </source>
</evidence>
<feature type="compositionally biased region" description="Basic and acidic residues" evidence="2">
    <location>
        <begin position="716"/>
        <end position="756"/>
    </location>
</feature>
<dbReference type="GO" id="GO:0005737">
    <property type="term" value="C:cytoplasm"/>
    <property type="evidence" value="ECO:0007669"/>
    <property type="project" value="TreeGrafter"/>
</dbReference>
<protein>
    <recommendedName>
        <fullName evidence="5">Auxilin-related protein 2</fullName>
    </recommendedName>
</protein>
<dbReference type="GO" id="GO:0072318">
    <property type="term" value="P:clathrin coat disassembly"/>
    <property type="evidence" value="ECO:0007669"/>
    <property type="project" value="TreeGrafter"/>
</dbReference>
<dbReference type="SUPFAM" id="SSF46565">
    <property type="entry name" value="Chaperone J-domain"/>
    <property type="match status" value="1"/>
</dbReference>
<accession>A0AAF0UIB2</accession>
<feature type="compositionally biased region" description="Basic and acidic residues" evidence="2">
    <location>
        <begin position="36"/>
        <end position="50"/>
    </location>
</feature>
<feature type="region of interest" description="Disordered" evidence="2">
    <location>
        <begin position="273"/>
        <end position="540"/>
    </location>
</feature>
<feature type="region of interest" description="Disordered" evidence="2">
    <location>
        <begin position="716"/>
        <end position="852"/>
    </location>
</feature>
<sequence>NNARRAGEENVNEVVPLQAPQNPQVPIEEGAMSNVEIRKKERNEREERGEKGKHRAGGGGRGRAIARRSKKDRTLTKSDPSGGNWPVLKGSIGSESDLYLPMDDLDVLARDLGFRHAGKSAPMRSDVRSTSSSDPDAMLFNDVFGGPPKYTNTNNSADFNYDSIFISGKTNNNNDDNIKTSSFPVYDKPVYDDDIFDGLPGVKSKSLSSSSTLRFEDDVFATMTSPPQQNTHFDDLLGNFGRNEKVAQPKSSAGSTEFDDLLAGFGTGTSCRSFTDSTYPSKPAGDSNKSSSMLDDPFVVLESTSVPANSPPGEFSDPLEEIGKLGKSGMAKTGASSVSGGVFDDLDPLSGFDKPVRPLSHEKKTGGKDRSPSKAGAGRSDAHNSTSRENIETPPFRYSESHSQKKVPGDSFQESPHFNMPSEDPLRSLGETAPPPYADNDLHETNFQVDTSPRSEDQVQASEDIWLTVSEIPLFTQPTSAPPPSRPPPPIPRRSSKSEASFSSSNARKGEGYSSSPNHYQYSQSPKPVRPAVKSPPVSQLDELEDFARGWTKSSIDENADALSGEEMNGNSVAAASAAAMKEVMDRAEAKFRHAKEVREREYAKSAKSKEAVHLERDEQAKNEVQEREFRENQERLENERRQWEKEEEERAQKKLERERERARELEKERARQAVERATREARERAAAGARDRAAAETRLKAERAAVEKAAAEARGRAEKAAVQRAQAEARERAAAEAKERAEKAAAEAREKEACEKASAVKAESEARRRAERAAVERAAAEARERAAASARMNQQRNDNDLESFFSMGRASSAPKTRTSTPDNIFDSQFQNKAGSEGPKSTAGVASSNMRKASSTTSFVDDLSSIFGASASSGEFQDVEGETEERRRARLERHQRTQERAAKALAEKNQRDLQVQRDQEERHRISETLDFEIKRWAAGKEGNLRALLSTLQYVLWPECGWQPVSLTDLIVGASVKKVYRKATLCIHPDKVQQKGANLQQKYIAEKVFDLLKRVESYSFLRNEESIVLLKRGTNSILRNSSRD</sequence>
<feature type="compositionally biased region" description="Basic and acidic residues" evidence="2">
    <location>
        <begin position="354"/>
        <end position="372"/>
    </location>
</feature>
<dbReference type="GO" id="GO:0031982">
    <property type="term" value="C:vesicle"/>
    <property type="evidence" value="ECO:0007669"/>
    <property type="project" value="TreeGrafter"/>
</dbReference>
<keyword evidence="4" id="KW-1185">Reference proteome</keyword>
<dbReference type="PANTHER" id="PTHR23172:SF98">
    <property type="entry name" value="AUXILIN-RELATED PROTEIN 2-LIKE"/>
    <property type="match status" value="1"/>
</dbReference>
<feature type="region of interest" description="Disordered" evidence="2">
    <location>
        <begin position="873"/>
        <end position="898"/>
    </location>
</feature>
<evidence type="ECO:0000313" key="3">
    <source>
        <dbReference type="EMBL" id="WMV46359.1"/>
    </source>
</evidence>
<dbReference type="Gene3D" id="1.10.287.110">
    <property type="entry name" value="DnaJ domain"/>
    <property type="match status" value="1"/>
</dbReference>
<feature type="region of interest" description="Disordered" evidence="2">
    <location>
        <begin position="1"/>
        <end position="89"/>
    </location>
</feature>
<feature type="compositionally biased region" description="Basic and acidic residues" evidence="2">
    <location>
        <begin position="884"/>
        <end position="898"/>
    </location>
</feature>
<organism evidence="3 4">
    <name type="scientific">Solanum verrucosum</name>
    <dbReference type="NCBI Taxonomy" id="315347"/>
    <lineage>
        <taxon>Eukaryota</taxon>
        <taxon>Viridiplantae</taxon>
        <taxon>Streptophyta</taxon>
        <taxon>Embryophyta</taxon>
        <taxon>Tracheophyta</taxon>
        <taxon>Spermatophyta</taxon>
        <taxon>Magnoliopsida</taxon>
        <taxon>eudicotyledons</taxon>
        <taxon>Gunneridae</taxon>
        <taxon>Pentapetalae</taxon>
        <taxon>asterids</taxon>
        <taxon>lamiids</taxon>
        <taxon>Solanales</taxon>
        <taxon>Solanaceae</taxon>
        <taxon>Solanoideae</taxon>
        <taxon>Solaneae</taxon>
        <taxon>Solanum</taxon>
    </lineage>
</organism>
<evidence type="ECO:0000256" key="2">
    <source>
        <dbReference type="SAM" id="MobiDB-lite"/>
    </source>
</evidence>